<feature type="disulfide bond" evidence="20">
    <location>
        <begin position="462"/>
        <end position="489"/>
    </location>
</feature>
<feature type="disulfide bond" evidence="20">
    <location>
        <begin position="2222"/>
        <end position="2249"/>
    </location>
</feature>
<dbReference type="Proteomes" id="UP000314980">
    <property type="component" value="Unassembled WGS sequence"/>
</dbReference>
<dbReference type="GO" id="GO:0005102">
    <property type="term" value="F:signaling receptor binding"/>
    <property type="evidence" value="ECO:0007669"/>
    <property type="project" value="UniProtKB-ARBA"/>
</dbReference>
<feature type="domain" description="Sushi" evidence="26">
    <location>
        <begin position="720"/>
        <end position="783"/>
    </location>
</feature>
<feature type="domain" description="Sushi" evidence="26">
    <location>
        <begin position="3146"/>
        <end position="3202"/>
    </location>
</feature>
<feature type="domain" description="Sushi" evidence="26">
    <location>
        <begin position="1964"/>
        <end position="2026"/>
    </location>
</feature>
<dbReference type="PROSITE" id="PS00022">
    <property type="entry name" value="EGF_1"/>
    <property type="match status" value="7"/>
</dbReference>
<dbReference type="SMART" id="SM00181">
    <property type="entry name" value="EGF"/>
    <property type="match status" value="10"/>
</dbReference>
<dbReference type="Pfam" id="PF00354">
    <property type="entry name" value="Pentaxin"/>
    <property type="match status" value="1"/>
</dbReference>
<dbReference type="GeneTree" id="ENSGT00940000156061"/>
<feature type="disulfide bond" evidence="20">
    <location>
        <begin position="402"/>
        <end position="429"/>
    </location>
</feature>
<dbReference type="InterPro" id="IPR035976">
    <property type="entry name" value="Sushi/SCR/CCP_sf"/>
</dbReference>
<feature type="domain" description="Sushi" evidence="26">
    <location>
        <begin position="2252"/>
        <end position="2311"/>
    </location>
</feature>
<feature type="domain" description="Sushi" evidence="26">
    <location>
        <begin position="1702"/>
        <end position="1759"/>
    </location>
</feature>
<feature type="disulfide bond" evidence="20">
    <location>
        <begin position="1966"/>
        <end position="2009"/>
    </location>
</feature>
<dbReference type="InterPro" id="IPR050350">
    <property type="entry name" value="Compl-Cell_Adhes-Reg"/>
</dbReference>
<dbReference type="GO" id="GO:0120025">
    <property type="term" value="C:plasma membrane bounded cell projection"/>
    <property type="evidence" value="ECO:0007669"/>
    <property type="project" value="UniProtKB-ARBA"/>
</dbReference>
<dbReference type="FunFam" id="2.10.70.10:FF:000011">
    <property type="entry name" value="CUB and sushi domain-containing protein 3 isoform A"/>
    <property type="match status" value="1"/>
</dbReference>
<feature type="disulfide bond" evidence="20">
    <location>
        <begin position="1872"/>
        <end position="1899"/>
    </location>
</feature>
<evidence type="ECO:0000256" key="20">
    <source>
        <dbReference type="PROSITE-ProRule" id="PRU00302"/>
    </source>
</evidence>
<dbReference type="FunFam" id="2.10.25.10:FF:000038">
    <property type="entry name" value="Fibrillin 2"/>
    <property type="match status" value="1"/>
</dbReference>
<feature type="region of interest" description="Disordered" evidence="21">
    <location>
        <begin position="33"/>
        <end position="64"/>
    </location>
</feature>
<dbReference type="CDD" id="cd01450">
    <property type="entry name" value="vWFA_subfamily_ECM"/>
    <property type="match status" value="1"/>
</dbReference>
<evidence type="ECO:0000256" key="15">
    <source>
        <dbReference type="ARBA" id="ARBA00023157"/>
    </source>
</evidence>
<keyword evidence="16" id="KW-0325">Glycoprotein</keyword>
<dbReference type="SUPFAM" id="SSF53300">
    <property type="entry name" value="vWA-like"/>
    <property type="match status" value="1"/>
</dbReference>
<feature type="domain" description="Sushi" evidence="26">
    <location>
        <begin position="2966"/>
        <end position="3024"/>
    </location>
</feature>
<feature type="disulfide bond" evidence="20">
    <location>
        <begin position="2936"/>
        <end position="2963"/>
    </location>
</feature>
<feature type="domain" description="Sushi" evidence="26">
    <location>
        <begin position="1603"/>
        <end position="1660"/>
    </location>
</feature>
<dbReference type="PROSITE" id="PS01187">
    <property type="entry name" value="EGF_CA"/>
    <property type="match status" value="3"/>
</dbReference>
<dbReference type="InterPro" id="IPR036465">
    <property type="entry name" value="vWFA_dom_sf"/>
</dbReference>
<evidence type="ECO:0000256" key="5">
    <source>
        <dbReference type="ARBA" id="ARBA00022490"/>
    </source>
</evidence>
<feature type="disulfide bond" evidence="19">
    <location>
        <begin position="3254"/>
        <end position="3263"/>
    </location>
</feature>
<dbReference type="FunFam" id="2.10.25.10:FF:000247">
    <property type="entry name" value="Delta/notch like EGF repeat containing"/>
    <property type="match status" value="1"/>
</dbReference>
<dbReference type="Ensembl" id="ENSLCAT00010001287.1">
    <property type="protein sequence ID" value="ENSLCAP00010001228.1"/>
    <property type="gene ID" value="ENSLCAG00010000564.1"/>
</dbReference>
<reference evidence="28" key="3">
    <citation type="submission" date="2025-09" db="UniProtKB">
        <authorList>
            <consortium name="Ensembl"/>
        </authorList>
    </citation>
    <scope>IDENTIFICATION</scope>
</reference>
<dbReference type="GO" id="GO:1901222">
    <property type="term" value="P:regulation of non-canonical NF-kappaB signal transduction"/>
    <property type="evidence" value="ECO:0007669"/>
    <property type="project" value="UniProtKB-ARBA"/>
</dbReference>
<feature type="compositionally biased region" description="Low complexity" evidence="21">
    <location>
        <begin position="33"/>
        <end position="50"/>
    </location>
</feature>
<evidence type="ECO:0000259" key="25">
    <source>
        <dbReference type="PROSITE" id="PS50825"/>
    </source>
</evidence>
<feature type="disulfide bond" evidence="20">
    <location>
        <begin position="2398"/>
        <end position="2425"/>
    </location>
</feature>
<feature type="domain" description="EGF-like" evidence="23">
    <location>
        <begin position="1245"/>
        <end position="1295"/>
    </location>
</feature>
<dbReference type="PROSITE" id="PS51828">
    <property type="entry name" value="PTX_2"/>
    <property type="match status" value="1"/>
</dbReference>
<dbReference type="PANTHER" id="PTHR19325">
    <property type="entry name" value="COMPLEMENT COMPONENT-RELATED SUSHI DOMAIN-CONTAINING"/>
    <property type="match status" value="1"/>
</dbReference>
<evidence type="ECO:0000313" key="29">
    <source>
        <dbReference type="Proteomes" id="UP000314980"/>
    </source>
</evidence>
<evidence type="ECO:0000256" key="22">
    <source>
        <dbReference type="SAM" id="SignalP"/>
    </source>
</evidence>
<feature type="disulfide bond" evidence="20">
    <location>
        <begin position="2530"/>
        <end position="2557"/>
    </location>
</feature>
<evidence type="ECO:0000256" key="19">
    <source>
        <dbReference type="PROSITE-ProRule" id="PRU00076"/>
    </source>
</evidence>
<dbReference type="Gene3D" id="2.10.50.10">
    <property type="entry name" value="Tumor Necrosis Factor Receptor, subunit A, domain 2"/>
    <property type="match status" value="3"/>
</dbReference>
<keyword evidence="29" id="KW-1185">Reference proteome</keyword>
<dbReference type="InterPro" id="IPR001759">
    <property type="entry name" value="PTX_dom"/>
</dbReference>
<evidence type="ECO:0000256" key="13">
    <source>
        <dbReference type="ARBA" id="ARBA00022989"/>
    </source>
</evidence>
<keyword evidence="13" id="KW-1133">Transmembrane helix</keyword>
<dbReference type="GO" id="GO:0005509">
    <property type="term" value="F:calcium ion binding"/>
    <property type="evidence" value="ECO:0007669"/>
    <property type="project" value="InterPro"/>
</dbReference>
<feature type="compositionally biased region" description="Polar residues" evidence="21">
    <location>
        <begin position="51"/>
        <end position="62"/>
    </location>
</feature>
<evidence type="ECO:0000256" key="11">
    <source>
        <dbReference type="ARBA" id="ARBA00022837"/>
    </source>
</evidence>
<keyword evidence="5" id="KW-0963">Cytoplasm</keyword>
<keyword evidence="10" id="KW-0677">Repeat</keyword>
<dbReference type="Gene3D" id="2.10.70.10">
    <property type="entry name" value="Complement Module, domain 1"/>
    <property type="match status" value="31"/>
</dbReference>
<evidence type="ECO:0000256" key="7">
    <source>
        <dbReference type="ARBA" id="ARBA00022659"/>
    </source>
</evidence>
<dbReference type="SUPFAM" id="SSF49899">
    <property type="entry name" value="Concanavalin A-like lectins/glucanases"/>
    <property type="match status" value="1"/>
</dbReference>
<feature type="domain" description="Sushi" evidence="26">
    <location>
        <begin position="2618"/>
        <end position="2675"/>
    </location>
</feature>
<dbReference type="PROSITE" id="PS50234">
    <property type="entry name" value="VWFA"/>
    <property type="match status" value="1"/>
</dbReference>
<dbReference type="InterPro" id="IPR009030">
    <property type="entry name" value="Growth_fac_rcpt_cys_sf"/>
</dbReference>
<dbReference type="Pfam" id="PF00084">
    <property type="entry name" value="Sushi"/>
    <property type="match status" value="29"/>
</dbReference>
<dbReference type="SMART" id="SM00327">
    <property type="entry name" value="VWA"/>
    <property type="match status" value="1"/>
</dbReference>
<evidence type="ECO:0000256" key="9">
    <source>
        <dbReference type="ARBA" id="ARBA00022729"/>
    </source>
</evidence>
<keyword evidence="12" id="KW-0130">Cell adhesion</keyword>
<evidence type="ECO:0000256" key="6">
    <source>
        <dbReference type="ARBA" id="ARBA00022536"/>
    </source>
</evidence>
<dbReference type="FunFam" id="2.10.25.10:FF:000225">
    <property type="entry name" value="Sushi, von Willebrand factor type A, EGF and pentraxin domain containing 1"/>
    <property type="match status" value="1"/>
</dbReference>
<evidence type="ECO:0000259" key="27">
    <source>
        <dbReference type="PROSITE" id="PS51828"/>
    </source>
</evidence>
<dbReference type="SUPFAM" id="SSF57196">
    <property type="entry name" value="EGF/Laminin"/>
    <property type="match status" value="3"/>
</dbReference>
<feature type="disulfide bond" evidence="20">
    <location>
        <begin position="2340"/>
        <end position="2367"/>
    </location>
</feature>
<feature type="domain" description="Sushi" evidence="26">
    <location>
        <begin position="2734"/>
        <end position="2791"/>
    </location>
</feature>
<dbReference type="CDD" id="cd00054">
    <property type="entry name" value="EGF_CA"/>
    <property type="match status" value="6"/>
</dbReference>
<feature type="domain" description="Sushi" evidence="26">
    <location>
        <begin position="3025"/>
        <end position="3084"/>
    </location>
</feature>
<feature type="domain" description="Sushi" evidence="26">
    <location>
        <begin position="1902"/>
        <end position="1963"/>
    </location>
</feature>
<dbReference type="Pfam" id="PF02494">
    <property type="entry name" value="HYR"/>
    <property type="match status" value="2"/>
</dbReference>
<feature type="domain" description="EGF-like" evidence="23">
    <location>
        <begin position="1660"/>
        <end position="1699"/>
    </location>
</feature>
<dbReference type="GO" id="GO:0016020">
    <property type="term" value="C:membrane"/>
    <property type="evidence" value="ECO:0007669"/>
    <property type="project" value="UniProtKB-SubCell"/>
</dbReference>
<feature type="disulfide bond" evidence="20">
    <location>
        <begin position="2588"/>
        <end position="2615"/>
    </location>
</feature>
<gene>
    <name evidence="28" type="primary">SVEP1</name>
    <name evidence="28" type="synonym">svep1</name>
</gene>
<evidence type="ECO:0000256" key="3">
    <source>
        <dbReference type="ARBA" id="ARBA00004170"/>
    </source>
</evidence>
<dbReference type="FunFam" id="2.10.25.10:FF:000122">
    <property type="entry name" value="Protein crumbs homolog 2"/>
    <property type="match status" value="1"/>
</dbReference>
<keyword evidence="8" id="KW-0812">Transmembrane</keyword>
<feature type="domain" description="Sushi" evidence="26">
    <location>
        <begin position="2850"/>
        <end position="2906"/>
    </location>
</feature>
<keyword evidence="14" id="KW-0472">Membrane</keyword>
<evidence type="ECO:0000259" key="23">
    <source>
        <dbReference type="PROSITE" id="PS50026"/>
    </source>
</evidence>
<dbReference type="InterPro" id="IPR000742">
    <property type="entry name" value="EGF"/>
</dbReference>
<evidence type="ECO:0000313" key="28">
    <source>
        <dbReference type="Ensembl" id="ENSLCAP00010001228.1"/>
    </source>
</evidence>
<feature type="domain" description="Sushi" evidence="26">
    <location>
        <begin position="432"/>
        <end position="491"/>
    </location>
</feature>
<dbReference type="PROSITE" id="PS50923">
    <property type="entry name" value="SUSHI"/>
    <property type="match status" value="31"/>
</dbReference>
<keyword evidence="11" id="KW-0106">Calcium</keyword>
<feature type="disulfide bond" evidence="19">
    <location>
        <begin position="1285"/>
        <end position="1294"/>
    </location>
</feature>
<dbReference type="GO" id="GO:0045597">
    <property type="term" value="P:positive regulation of cell differentiation"/>
    <property type="evidence" value="ECO:0007669"/>
    <property type="project" value="UniProtKB-ARBA"/>
</dbReference>
<feature type="domain" description="Sushi" evidence="26">
    <location>
        <begin position="1760"/>
        <end position="1843"/>
    </location>
</feature>
<feature type="disulfide bond" evidence="19">
    <location>
        <begin position="1195"/>
        <end position="1204"/>
    </location>
</feature>
<feature type="domain" description="Sushi" evidence="26">
    <location>
        <begin position="2792"/>
        <end position="2849"/>
    </location>
</feature>
<feature type="domain" description="EGF-like" evidence="23">
    <location>
        <begin position="1131"/>
        <end position="1167"/>
    </location>
</feature>
<dbReference type="GO" id="GO:0051239">
    <property type="term" value="P:regulation of multicellular organismal process"/>
    <property type="evidence" value="ECO:0007669"/>
    <property type="project" value="UniProtKB-ARBA"/>
</dbReference>
<name>A0A4W6BS01_LATCA</name>
<dbReference type="InterPro" id="IPR018097">
    <property type="entry name" value="EGF_Ca-bd_CS"/>
</dbReference>
<dbReference type="FunFam" id="2.60.120.200:FF:000012">
    <property type="entry name" value="neuronal pentraxin receptor"/>
    <property type="match status" value="1"/>
</dbReference>
<keyword evidence="7 20" id="KW-0768">Sushi</keyword>
<reference evidence="28" key="2">
    <citation type="submission" date="2025-08" db="UniProtKB">
        <authorList>
            <consortium name="Ensembl"/>
        </authorList>
    </citation>
    <scope>IDENTIFICATION</scope>
</reference>
<dbReference type="PROSITE" id="PS50026">
    <property type="entry name" value="EGF_3"/>
    <property type="match status" value="8"/>
</dbReference>
<feature type="disulfide bond" evidence="19">
    <location>
        <begin position="1323"/>
        <end position="1332"/>
    </location>
</feature>
<dbReference type="GO" id="GO:0005737">
    <property type="term" value="C:cytoplasm"/>
    <property type="evidence" value="ECO:0007669"/>
    <property type="project" value="UniProtKB-SubCell"/>
</dbReference>
<dbReference type="Pfam" id="PF00008">
    <property type="entry name" value="EGF"/>
    <property type="match status" value="6"/>
</dbReference>
<evidence type="ECO:0000256" key="14">
    <source>
        <dbReference type="ARBA" id="ARBA00023136"/>
    </source>
</evidence>
<dbReference type="GO" id="GO:0060218">
    <property type="term" value="P:hematopoietic stem cell differentiation"/>
    <property type="evidence" value="ECO:0007669"/>
    <property type="project" value="UniProtKB-ARBA"/>
</dbReference>
<feature type="domain" description="Sushi" evidence="26">
    <location>
        <begin position="2085"/>
        <end position="2134"/>
    </location>
</feature>
<dbReference type="InterPro" id="IPR001881">
    <property type="entry name" value="EGF-like_Ca-bd_dom"/>
</dbReference>
<feature type="signal peptide" evidence="22">
    <location>
        <begin position="1"/>
        <end position="28"/>
    </location>
</feature>
<dbReference type="InterPro" id="IPR002035">
    <property type="entry name" value="VWF_A"/>
</dbReference>
<feature type="domain" description="Sushi" evidence="26">
    <location>
        <begin position="2485"/>
        <end position="2559"/>
    </location>
</feature>
<evidence type="ECO:0000256" key="4">
    <source>
        <dbReference type="ARBA" id="ARBA00004496"/>
    </source>
</evidence>
<dbReference type="Pfam" id="PF00092">
    <property type="entry name" value="VWA"/>
    <property type="match status" value="1"/>
</dbReference>
<feature type="domain" description="Sushi" evidence="26">
    <location>
        <begin position="2194"/>
        <end position="2251"/>
    </location>
</feature>
<evidence type="ECO:0000256" key="2">
    <source>
        <dbReference type="ARBA" id="ARBA00004167"/>
    </source>
</evidence>
<feature type="disulfide bond" evidence="19">
    <location>
        <begin position="1233"/>
        <end position="1242"/>
    </location>
</feature>
<dbReference type="InterPro" id="IPR000436">
    <property type="entry name" value="Sushi_SCR_CCP_dom"/>
</dbReference>
<dbReference type="InterPro" id="IPR049883">
    <property type="entry name" value="NOTCH1_EGF-like"/>
</dbReference>
<feature type="disulfide bond" evidence="20">
    <location>
        <begin position="2055"/>
        <end position="2082"/>
    </location>
</feature>
<dbReference type="FunFam" id="2.10.50.10:FF:000018">
    <property type="entry name" value="Sushi, von Willebrand factor type A, EGF and pentraxin domain-containing 1"/>
    <property type="match status" value="2"/>
</dbReference>
<sequence>MFSQRYSLTPLWTSCLLVLCILNVWTTAWPAAQQSQPQPQSRRSRQMSPATTSSSAGNLSESAESKVERLGQAFKRNVRELREKSSCLDLVFLVDESSSVGANNFLSELKFVRKMLSDFPVAPEDTRVALVTFSSKTHVVTRVDHISAPKSHQHKCSLFNQEIPAINYRGGGTYTKGAFQRAAQILRHSRFNATKVIFLITDGYSNGGDPRPVAAALRERGVEIFTLGIWQGNIRELHDMASQPKEQHCYLVHNFAEFEALARRALHEDLPTGSYIQEDLSRCSSLCEAGSDCCDLMASCKCGTHTGQYDCICEKGYYGKGLQHECTACPPGLSTCLPCPDLHHTSQPGSTSVSDCVCKPGYQPVGMTCQVVYCPALFPPENGFFIQNVCNNNFDAACGVRCQTGFDLQGTSIRLCQDDGTWSGTPASCRVRSCPPLTRPQHGFLRCSDGGASYRAECQVGCERGYRLEGDFRLTCQANSQWSGPQPRCVEVRCPPIVPQKNILVSPPACMRRTVSPGSACLLTCRQGYNLQGNRKAACMISGNWTANVHKAVCTDAEPPWIQCPADIVAETDERRGTANVSWNVPNATDNSKEEVVVQVKPVYSPPQLFPIGKETITYIATDRSGNQANCSFTVTVIDTEPPVIDRCRSPPTVQATDGETAVVWEVPQFSDNSGGRLMVTSSKAPGSLFPVGETLVQYTATDAAGNSRICNLTITVQGTTCEQPYVPVNGEFICSEEEEGINCTLRCKDGYSFTQDAVHSYFCPNNGVWEPPYSPDRPDCSVNRIANNGFKPFEMLFKASRCDDVDLVKSFTGEFNTKLGGMLPNICSSDDVTCKLEVMSQGHCLEYNYDYENGFSIGKIYTHKYTPTKHPTFIFIEASYHIPLPLSRNDSVEVANQKRLLRTLEQLTNRLKRTLAKQPLSSFHVSSEMIVADPKSLEGRRASLFCRPGSVLKGRMCVQCPVGTYFSLEYNECESCWLGSYQDQEGQLECKSCPEGTSTAYLHSRSVAECKGQCKPGSHSLNGLEICESCPLGHFQPGFGARECLVCPDETSTVTRGAVDETECGVPCSAGHFSRTGLVPCYPCPRDYYQPEHGRSYCLSCPFYGTTTVTGATTIQHCSSNVTAAPEVEVFHECFLNPCQNKGTCEEVGAGYVCTCMPGFTGAKCEIDIDECDSAPCQNGGLCRDGMGDFQCHCASGFTGSRCELEINECLSDPCLNGAMCEDLTGGYTCNCAVGFSGDRCEVNIDECYSAPCLNGGSCLDLQIQDLDPFSTVYMTMTSFVCQCVEGYRGRLCEVDVDECDPNPCVNGASCLDGLGSYTCRCLPGFNGTRCETEMSSAFNLDFEVSGIHGYVMMDGVMPALTEITCTFWMRSSDTTNYGTPVSYAVEGSDNAFLLIDYNGWVLYVNGKERITDCPAVNTGHWYHIGVSWRSWDGDWRIYINGKPSDGGKGLSVGTTIPGGGALVLGQDQDQRGEGFNPVESFVGSISQLNIWDRVLTPQQIKVLASSCPASHVTHRGNVLAWPDFLNGVVGRVKVNLSSIFCADCPKLENAAPHLHASTVEVSPGAQVQLSCDPGFYLVGEPVLQCQNKGEWSHPLPSCERVSCGPPHPLENGLIQGTDFHAGSSVVYQCNIGFYLLGDAKVHCTNSGKWGGNPPACLDVDECALGSDCDEHASCQNTEGSYTCTCIHPYSGDGKNCTEPVKCENPGSPEFGHRSGSNFLMGSEVVFGCEDGYELIGSARLYCLETGKWSGTPPVCHPVTCGGPPTVENADYNFDKNTYLSTVTYTCAVGYRYGYITISCSVQYELCMMLCDFVCCHQPQGSMEVVCEATGEWSRPFPRCVSVLCSEPPALRDAVTVGENYELGNKVHYVCKEGYTLIGPETRECLPNGQWSDSSAQCVPRSCGPPPAIDHAEPYESHQLFGDTANYYCTDGYTASNNSKMVCNAQGVWAPPDGMEVPRCIANFCLRPPELPHAILDSVNKPKYTSNTEVSYKCEEGFMLNTTATLRCLMGGEWEPSPYDIGCVPVRCSKPEIIERGYVIGTNYSFGAVVAYGCSKGFLIRGEKRRTCKANGEWGGVLPTCVPVSCSSPPLLKNGYIQVTYACNAGFRLVGRAERFCQANRQWSNIDPPTCVLLTCDPPPNIVHGHYRGSEFQVGRKVEYVCDEGYELAGDAIWTCLKYGRWDKTRRPRCSPVQCPEPPLEENHLVLKSLDSESGTVELSCEDGYVLEGARILRCTPSQEWNDTFPVCKQVFCSPPPEVSFGGPALSSPPFPFGSVVTYTCIDGFTLRKEDSVSCLATGQWSSPHPECIPVECPQPVEISNGIVDVQGLMYLSKALYSCRTGYNLVGNSTVLCGEKGLWIGGVPSCRPIECSSPKQITNGKVVYTKLQFGHSVTYSCRRGYRLQGPETLTCLASGEWDIEPPACVQISCTPPQPIENGFVEGQDHGFGVTIFYSCFPGFQLVGQDHLTCEEFGWSSSVPVCVPSDCGLPPHIDFGEYVRVAERGGGSVATFASPKDLSFLHGTLIEYRCHKGYDLTSPTRLVCQEDGGWNGTAPSCAPAECETPPRPEHGWVNVTDTSLGSMVKYTCEDGYELEGEPMRQCVSGRLWTNEAPLCRPVSCGDPGAIANGTAHGGAFVYPEVLHYECSPGFVLRGSDTIACQADGKWNGRKPICEPLSCGPPKVPSGITFKGQEYTYNSEIELSCQPGFLLQGKPISVCQADGTWSHESPTCVPARCGKPSPIPNGRVLGSEFGVNSKVKYVCDEGYTLNGDSTRVCQSDGLWDKPAPRCDIISCDPPEDISHGFLNGSSFNYDDMVEYVCFDGYDVIGDPILRCSAQGLWEGTVPQCRPCVCAPPVVKFGVVLGRDRACGDRVHFQCDDGYKLLGPSQAVCEKGGVWSPGVPVCSRGRCSATPPTVPNAVLQGGSATFSDTVTYRCRPGYQPRGYPQLHCGRDGRWGEPRISCEPMNCGKPPAVVHAQVVGDTFTFPNQITYRCDDGYELASQTASLSCQSDGTWSKHSIRCRPTPCVLPTNFSMPHLVITGKELTPVGGTITLSCPPGFYLQGSTLICLANGTWSLPAPTCEAKSCPTPPGWREDSARNGSRQEFHVGQSVRVACPKGQQVKGSGTITCRPDQTWSPISSVCERVSCGPPLHVANGVVRGAVFQFGDVAVYSCFGGYAMEGVGRSRCLENGTWTPPPTCRAVCWLQCQNGGVCQRPNTCACPEGWMGRLCEEPICILPCLNGGRCVAPYQCECPTGWTGTRCHSAVCSSPCLNGGRCIRPNRCHCSSGWSGHDCSR</sequence>
<dbReference type="InterPro" id="IPR000152">
    <property type="entry name" value="EGF-type_Asp/Asn_hydroxyl_site"/>
</dbReference>
<feature type="disulfide bond" evidence="20">
    <location>
        <begin position="1730"/>
        <end position="1757"/>
    </location>
</feature>
<dbReference type="Gene3D" id="2.10.25.10">
    <property type="entry name" value="Laminin"/>
    <property type="match status" value="9"/>
</dbReference>
<feature type="domain" description="EGF-like" evidence="23">
    <location>
        <begin position="3265"/>
        <end position="3296"/>
    </location>
</feature>
<feature type="disulfide bond" evidence="19">
    <location>
        <begin position="3268"/>
        <end position="3278"/>
    </location>
</feature>
<feature type="disulfide bond" evidence="20">
    <location>
        <begin position="1631"/>
        <end position="1658"/>
    </location>
</feature>
<dbReference type="SMART" id="SM00179">
    <property type="entry name" value="EGF_CA"/>
    <property type="match status" value="7"/>
</dbReference>
<feature type="domain" description="Sushi" evidence="26">
    <location>
        <begin position="372"/>
        <end position="431"/>
    </location>
</feature>
<feature type="disulfide bond" evidence="20">
    <location>
        <begin position="2762"/>
        <end position="2789"/>
    </location>
</feature>
<dbReference type="PROSITE" id="PS01186">
    <property type="entry name" value="EGF_2"/>
    <property type="match status" value="8"/>
</dbReference>
<keyword evidence="17" id="KW-0539">Nucleus</keyword>
<evidence type="ECO:0000256" key="12">
    <source>
        <dbReference type="ARBA" id="ARBA00022889"/>
    </source>
</evidence>
<feature type="domain" description="EGF-like" evidence="23">
    <location>
        <begin position="3232"/>
        <end position="3264"/>
    </location>
</feature>
<feature type="disulfide bond" evidence="20">
    <location>
        <begin position="2646"/>
        <end position="2673"/>
    </location>
</feature>
<feature type="chain" id="PRO_5021286473" description="Sushi, von Willebrand factor type A, EGF and pentraxin domain-containing protein 1" evidence="22">
    <location>
        <begin position="29"/>
        <end position="3297"/>
    </location>
</feature>
<dbReference type="GO" id="GO:0071944">
    <property type="term" value="C:cell periphery"/>
    <property type="evidence" value="ECO:0007669"/>
    <property type="project" value="UniProtKB-ARBA"/>
</dbReference>
<evidence type="ECO:0000256" key="17">
    <source>
        <dbReference type="ARBA" id="ARBA00023242"/>
    </source>
</evidence>
<organism evidence="28 29">
    <name type="scientific">Lates calcarifer</name>
    <name type="common">Barramundi</name>
    <name type="synonym">Holocentrus calcarifer</name>
    <dbReference type="NCBI Taxonomy" id="8187"/>
    <lineage>
        <taxon>Eukaryota</taxon>
        <taxon>Metazoa</taxon>
        <taxon>Chordata</taxon>
        <taxon>Craniata</taxon>
        <taxon>Vertebrata</taxon>
        <taxon>Euteleostomi</taxon>
        <taxon>Actinopterygii</taxon>
        <taxon>Neopterygii</taxon>
        <taxon>Teleostei</taxon>
        <taxon>Neoteleostei</taxon>
        <taxon>Acanthomorphata</taxon>
        <taxon>Carangaria</taxon>
        <taxon>Carangaria incertae sedis</taxon>
        <taxon>Centropomidae</taxon>
        <taxon>Lates</taxon>
    </lineage>
</organism>
<feature type="disulfide bond" evidence="19">
    <location>
        <begin position="1157"/>
        <end position="1166"/>
    </location>
</feature>
<feature type="disulfide bond" evidence="20">
    <location>
        <begin position="3116"/>
        <end position="3143"/>
    </location>
</feature>
<feature type="domain" description="EGF-like" evidence="23">
    <location>
        <begin position="1169"/>
        <end position="1205"/>
    </location>
</feature>
<dbReference type="PRINTS" id="PR00895">
    <property type="entry name" value="PENTAXIN"/>
</dbReference>
<dbReference type="PROSITE" id="PS00010">
    <property type="entry name" value="ASX_HYDROXYL"/>
    <property type="match status" value="4"/>
</dbReference>
<feature type="domain" description="Sushi" evidence="26">
    <location>
        <begin position="2135"/>
        <end position="2193"/>
    </location>
</feature>
<protein>
    <recommendedName>
        <fullName evidence="18">Sushi, von Willebrand factor type A, EGF and pentraxin domain-containing protein 1</fullName>
    </recommendedName>
</protein>
<feature type="domain" description="Sushi" evidence="26">
    <location>
        <begin position="492"/>
        <end position="556"/>
    </location>
</feature>
<reference evidence="29" key="1">
    <citation type="submission" date="2015-09" db="EMBL/GenBank/DDBJ databases">
        <authorList>
            <person name="Sai Rama Sridatta P."/>
        </authorList>
    </citation>
    <scope>NUCLEOTIDE SEQUENCE [LARGE SCALE GENOMIC DNA]</scope>
</reference>
<feature type="disulfide bond" evidence="20">
    <location>
        <begin position="1573"/>
        <end position="1600"/>
    </location>
</feature>
<feature type="domain" description="HYR" evidence="25">
    <location>
        <begin position="640"/>
        <end position="719"/>
    </location>
</feature>
<dbReference type="PANTHER" id="PTHR19325:SF575">
    <property type="entry name" value="LOCOMOTION-RELATED PROTEIN HIKARU GENKI"/>
    <property type="match status" value="1"/>
</dbReference>
<feature type="domain" description="EGF-like" evidence="23">
    <location>
        <begin position="1207"/>
        <end position="1243"/>
    </location>
</feature>
<feature type="domain" description="Pentraxin (PTX)" evidence="27">
    <location>
        <begin position="1338"/>
        <end position="1543"/>
    </location>
</feature>
<feature type="domain" description="EGF-like" evidence="23">
    <location>
        <begin position="1297"/>
        <end position="1333"/>
    </location>
</feature>
<feature type="domain" description="Sushi" evidence="26">
    <location>
        <begin position="2676"/>
        <end position="2733"/>
    </location>
</feature>
<dbReference type="GO" id="GO:0007155">
    <property type="term" value="P:cell adhesion"/>
    <property type="evidence" value="ECO:0007669"/>
    <property type="project" value="UniProtKB-KW"/>
</dbReference>
<keyword evidence="15 19" id="KW-1015">Disulfide bond</keyword>
<feature type="disulfide bond" evidence="20">
    <location>
        <begin position="2704"/>
        <end position="2731"/>
    </location>
</feature>
<feature type="domain" description="HYR" evidence="25">
    <location>
        <begin position="555"/>
        <end position="639"/>
    </location>
</feature>
<evidence type="ECO:0000256" key="16">
    <source>
        <dbReference type="ARBA" id="ARBA00023180"/>
    </source>
</evidence>
<feature type="disulfide bond" evidence="19">
    <location>
        <begin position="3236"/>
        <end position="3246"/>
    </location>
</feature>
<dbReference type="SMART" id="SM01411">
    <property type="entry name" value="Ephrin_rec_like"/>
    <property type="match status" value="4"/>
</dbReference>
<feature type="disulfide bond" evidence="20">
    <location>
        <begin position="2877"/>
        <end position="2904"/>
    </location>
</feature>
<feature type="domain" description="Sushi" evidence="26">
    <location>
        <begin position="2560"/>
        <end position="2617"/>
    </location>
</feature>
<accession>A0A4W6BS01</accession>
<dbReference type="GO" id="GO:0030855">
    <property type="term" value="P:epithelial cell differentiation"/>
    <property type="evidence" value="ECO:0007669"/>
    <property type="project" value="UniProtKB-ARBA"/>
</dbReference>
<feature type="domain" description="Sushi" evidence="26">
    <location>
        <begin position="1844"/>
        <end position="1901"/>
    </location>
</feature>
<dbReference type="Gene3D" id="3.40.50.410">
    <property type="entry name" value="von Willebrand factor, type A domain"/>
    <property type="match status" value="1"/>
</dbReference>
<feature type="domain" description="Sushi" evidence="26">
    <location>
        <begin position="2370"/>
        <end position="2427"/>
    </location>
</feature>
<dbReference type="CDD" id="cd00033">
    <property type="entry name" value="CCP"/>
    <property type="match status" value="30"/>
</dbReference>
<feature type="domain" description="Sushi" evidence="26">
    <location>
        <begin position="2027"/>
        <end position="2084"/>
    </location>
</feature>
<comment type="caution">
    <text evidence="19">Lacks conserved residue(s) required for the propagation of feature annotation.</text>
</comment>
<feature type="domain" description="Sushi" evidence="26">
    <location>
        <begin position="2907"/>
        <end position="2965"/>
    </location>
</feature>
<dbReference type="InterPro" id="IPR003410">
    <property type="entry name" value="HYR_dom"/>
</dbReference>
<dbReference type="FunFam" id="2.10.70.10:FF:000179">
    <property type="entry name" value="sushi, von Willebrand factor type A, EGF and pentraxin domain-containing protein 1 isoform X2"/>
    <property type="match status" value="1"/>
</dbReference>
<evidence type="ECO:0000256" key="1">
    <source>
        <dbReference type="ARBA" id="ARBA00004123"/>
    </source>
</evidence>
<evidence type="ECO:0000259" key="26">
    <source>
        <dbReference type="PROSITE" id="PS50923"/>
    </source>
</evidence>
<dbReference type="SUPFAM" id="SSF57184">
    <property type="entry name" value="Growth factor receptor domain"/>
    <property type="match status" value="2"/>
</dbReference>
<dbReference type="GO" id="GO:0007399">
    <property type="term" value="P:nervous system development"/>
    <property type="evidence" value="ECO:0007669"/>
    <property type="project" value="UniProtKB-ARBA"/>
</dbReference>
<dbReference type="Gene3D" id="2.60.120.200">
    <property type="match status" value="1"/>
</dbReference>
<evidence type="ECO:0000256" key="18">
    <source>
        <dbReference type="ARBA" id="ARBA00067719"/>
    </source>
</evidence>
<dbReference type="Pfam" id="PF07645">
    <property type="entry name" value="EGF_CA"/>
    <property type="match status" value="1"/>
</dbReference>
<dbReference type="SMART" id="SM00159">
    <property type="entry name" value="PTX"/>
    <property type="match status" value="1"/>
</dbReference>
<dbReference type="PROSITE" id="PS50825">
    <property type="entry name" value="HYR"/>
    <property type="match status" value="2"/>
</dbReference>
<evidence type="ECO:0000256" key="10">
    <source>
        <dbReference type="ARBA" id="ARBA00022737"/>
    </source>
</evidence>
<feature type="domain" description="Sushi" evidence="26">
    <location>
        <begin position="1544"/>
        <end position="1602"/>
    </location>
</feature>
<dbReference type="InterPro" id="IPR011641">
    <property type="entry name" value="Tyr-kin_ephrin_A/B_rcpt-like"/>
</dbReference>
<keyword evidence="6 19" id="KW-0245">EGF-like domain</keyword>
<comment type="subcellular location">
    <subcellularLocation>
        <location evidence="4">Cytoplasm</location>
    </subcellularLocation>
    <subcellularLocation>
        <location evidence="3">Membrane</location>
        <topology evidence="3">Peripheral membrane protein</topology>
    </subcellularLocation>
    <subcellularLocation>
        <location evidence="2">Membrane</location>
        <topology evidence="2">Single-pass membrane protein</topology>
    </subcellularLocation>
    <subcellularLocation>
        <location evidence="1">Nucleus</location>
    </subcellularLocation>
</comment>
<dbReference type="SUPFAM" id="SSF57535">
    <property type="entry name" value="Complement control module/SCR domain"/>
    <property type="match status" value="31"/>
</dbReference>
<feature type="domain" description="VWFA" evidence="24">
    <location>
        <begin position="89"/>
        <end position="270"/>
    </location>
</feature>
<keyword evidence="9 22" id="KW-0732">Signal</keyword>
<evidence type="ECO:0000259" key="24">
    <source>
        <dbReference type="PROSITE" id="PS50234"/>
    </source>
</evidence>
<feature type="disulfide bond" evidence="20">
    <location>
        <begin position="3087"/>
        <end position="3130"/>
    </location>
</feature>
<proteinExistence type="predicted"/>
<evidence type="ECO:0000256" key="8">
    <source>
        <dbReference type="ARBA" id="ARBA00022692"/>
    </source>
</evidence>
<feature type="domain" description="Sushi" evidence="26">
    <location>
        <begin position="2428"/>
        <end position="2484"/>
    </location>
</feature>
<dbReference type="FunFam" id="2.10.25.10:FF:000143">
    <property type="entry name" value="Protein crumbs 1"/>
    <property type="match status" value="1"/>
</dbReference>
<dbReference type="GO" id="GO:0005634">
    <property type="term" value="C:nucleus"/>
    <property type="evidence" value="ECO:0007669"/>
    <property type="project" value="UniProtKB-SubCell"/>
</dbReference>
<dbReference type="FunFam" id="2.10.25.10:FF:000472">
    <property type="entry name" value="Uncharacterized protein, isoform A"/>
    <property type="match status" value="1"/>
</dbReference>
<evidence type="ECO:0000256" key="21">
    <source>
        <dbReference type="SAM" id="MobiDB-lite"/>
    </source>
</evidence>
<dbReference type="InterPro" id="IPR013320">
    <property type="entry name" value="ConA-like_dom_sf"/>
</dbReference>
<feature type="disulfide bond" evidence="20">
    <location>
        <begin position="2820"/>
        <end position="2847"/>
    </location>
</feature>
<feature type="domain" description="Sushi" evidence="26">
    <location>
        <begin position="2312"/>
        <end position="2369"/>
    </location>
</feature>
<feature type="disulfide bond" evidence="20">
    <location>
        <begin position="2282"/>
        <end position="2309"/>
    </location>
</feature>
<feature type="domain" description="Sushi" evidence="26">
    <location>
        <begin position="3085"/>
        <end position="3145"/>
    </location>
</feature>
<dbReference type="Pfam" id="PF07699">
    <property type="entry name" value="Ephrin_rec_like"/>
    <property type="match status" value="3"/>
</dbReference>
<dbReference type="SMART" id="SM00032">
    <property type="entry name" value="CCP"/>
    <property type="match status" value="31"/>
</dbReference>
<feature type="disulfide bond" evidence="19">
    <location>
        <begin position="3286"/>
        <end position="3295"/>
    </location>
</feature>